<protein>
    <recommendedName>
        <fullName evidence="3">Tetratricopeptide repeat-containing protein</fullName>
    </recommendedName>
</protein>
<evidence type="ECO:0008006" key="3">
    <source>
        <dbReference type="Google" id="ProtNLM"/>
    </source>
</evidence>
<dbReference type="EMBL" id="FOZP01000004">
    <property type="protein sequence ID" value="SFS53213.1"/>
    <property type="molecule type" value="Genomic_DNA"/>
</dbReference>
<name>A0A1I6QLA1_9FLAO</name>
<reference evidence="2" key="1">
    <citation type="submission" date="2016-10" db="EMBL/GenBank/DDBJ databases">
        <authorList>
            <person name="Varghese N."/>
            <person name="Submissions S."/>
        </authorList>
    </citation>
    <scope>NUCLEOTIDE SEQUENCE [LARGE SCALE GENOMIC DNA]</scope>
    <source>
        <strain evidence="2">DSM 24450</strain>
    </source>
</reference>
<dbReference type="Proteomes" id="UP000199312">
    <property type="component" value="Unassembled WGS sequence"/>
</dbReference>
<dbReference type="STRING" id="593133.SAMN04488006_1886"/>
<sequence length="514" mass="60541">MAIDQKDALFTLVKSLSKSEKRQFKLYVGRLGGNADANFMSLFNLLDKVVSYDDELILKKTNIKKQQISNTKAHLYKQILVSLRFNPVHHNVRAQIREQFDFAAILYNKGLYKQSLKILDKAKELALANEENNLAYEIVEFEKVIESQYITRSMSNRADELSEQAKKLSLKNVRTSKLSNLSLQLYSLLLKEGYAKDDADIKKVNNYFEKRLPKFEISELGFKEKLFLYKAYLWHSLIMQDFLSSYKYSQKWVDLFDENPEMKIQNPVFYLKGANYLLESLFLSKHITKFNSVLKNLSDDIKNEKVAINENTKTLIFLYFNQNKLNLHFLEGKFTQGLPFVVKLSAKLEEFQNQIDEHHIMVFYYKIACMYFGAGKNEDCIVYLEKIINNKDLKMREDLLCYARVLNLVAHYEAGIDYNIEKLIVTTYKFLLKMNDLHQVQRKMISFLKNLSNIYPQDLKKEFKSLHGELLKFENHPYEKRSFLYLDILSWLESKIQNETVESIIQKKAKKLLK</sequence>
<dbReference type="AlphaFoldDB" id="A0A1I6QLA1"/>
<evidence type="ECO:0000313" key="2">
    <source>
        <dbReference type="Proteomes" id="UP000199312"/>
    </source>
</evidence>
<organism evidence="1 2">
    <name type="scientific">Lutibacter maritimus</name>
    <dbReference type="NCBI Taxonomy" id="593133"/>
    <lineage>
        <taxon>Bacteria</taxon>
        <taxon>Pseudomonadati</taxon>
        <taxon>Bacteroidota</taxon>
        <taxon>Flavobacteriia</taxon>
        <taxon>Flavobacteriales</taxon>
        <taxon>Flavobacteriaceae</taxon>
        <taxon>Lutibacter</taxon>
    </lineage>
</organism>
<dbReference type="RefSeq" id="WP_090225278.1">
    <property type="nucleotide sequence ID" value="NZ_FOZP01000004.1"/>
</dbReference>
<gene>
    <name evidence="1" type="ORF">SAMN04488006_1886</name>
</gene>
<accession>A0A1I6QLA1</accession>
<evidence type="ECO:0000313" key="1">
    <source>
        <dbReference type="EMBL" id="SFS53213.1"/>
    </source>
</evidence>
<proteinExistence type="predicted"/>
<keyword evidence="2" id="KW-1185">Reference proteome</keyword>
<dbReference type="OrthoDB" id="714416at2"/>